<name>A0A0F9MQK3_9ZZZZ</name>
<keyword evidence="1" id="KW-0812">Transmembrane</keyword>
<organism evidence="2">
    <name type="scientific">marine sediment metagenome</name>
    <dbReference type="NCBI Taxonomy" id="412755"/>
    <lineage>
        <taxon>unclassified sequences</taxon>
        <taxon>metagenomes</taxon>
        <taxon>ecological metagenomes</taxon>
    </lineage>
</organism>
<reference evidence="2" key="1">
    <citation type="journal article" date="2015" name="Nature">
        <title>Complex archaea that bridge the gap between prokaryotes and eukaryotes.</title>
        <authorList>
            <person name="Spang A."/>
            <person name="Saw J.H."/>
            <person name="Jorgensen S.L."/>
            <person name="Zaremba-Niedzwiedzka K."/>
            <person name="Martijn J."/>
            <person name="Lind A.E."/>
            <person name="van Eijk R."/>
            <person name="Schleper C."/>
            <person name="Guy L."/>
            <person name="Ettema T.J."/>
        </authorList>
    </citation>
    <scope>NUCLEOTIDE SEQUENCE</scope>
</reference>
<protein>
    <submittedName>
        <fullName evidence="2">Uncharacterized protein</fullName>
    </submittedName>
</protein>
<dbReference type="EMBL" id="LAZR01008397">
    <property type="protein sequence ID" value="KKM79015.1"/>
    <property type="molecule type" value="Genomic_DNA"/>
</dbReference>
<gene>
    <name evidence="2" type="ORF">LCGC14_1354160</name>
</gene>
<comment type="caution">
    <text evidence="2">The sequence shown here is derived from an EMBL/GenBank/DDBJ whole genome shotgun (WGS) entry which is preliminary data.</text>
</comment>
<keyword evidence="1" id="KW-1133">Transmembrane helix</keyword>
<dbReference type="AlphaFoldDB" id="A0A0F9MQK3"/>
<proteinExistence type="predicted"/>
<evidence type="ECO:0000256" key="1">
    <source>
        <dbReference type="SAM" id="Phobius"/>
    </source>
</evidence>
<feature type="transmembrane region" description="Helical" evidence="1">
    <location>
        <begin position="21"/>
        <end position="37"/>
    </location>
</feature>
<accession>A0A0F9MQK3</accession>
<keyword evidence="1" id="KW-0472">Membrane</keyword>
<evidence type="ECO:0000313" key="2">
    <source>
        <dbReference type="EMBL" id="KKM79015.1"/>
    </source>
</evidence>
<sequence length="83" mass="9275">MKTGFFEESEGVKSSTRLNSFILLWAFIGFNALWLHGGNDITGNLLMLDTLLLIGVFAPKYIHKLAEVALRMKRGPLPEEPKA</sequence>